<dbReference type="InterPro" id="IPR003593">
    <property type="entry name" value="AAA+_ATPase"/>
</dbReference>
<gene>
    <name evidence="7" type="ORF">Athai_54360</name>
</gene>
<dbReference type="GO" id="GO:0003677">
    <property type="term" value="F:DNA binding"/>
    <property type="evidence" value="ECO:0007669"/>
    <property type="project" value="InterPro"/>
</dbReference>
<dbReference type="EMBL" id="AP023355">
    <property type="protein sequence ID" value="BCJ37933.1"/>
    <property type="molecule type" value="Genomic_DNA"/>
</dbReference>
<keyword evidence="7" id="KW-0131">Cell cycle</keyword>
<feature type="compositionally biased region" description="Polar residues" evidence="4">
    <location>
        <begin position="495"/>
        <end position="515"/>
    </location>
</feature>
<feature type="binding site" evidence="3">
    <location>
        <begin position="265"/>
        <end position="272"/>
    </location>
    <ligand>
        <name>ATP</name>
        <dbReference type="ChEBI" id="CHEBI:30616"/>
    </ligand>
</feature>
<protein>
    <submittedName>
        <fullName evidence="7">Hypothetical cell division FtsK/SpoIIIE protein</fullName>
    </submittedName>
</protein>
<dbReference type="CDD" id="cd01127">
    <property type="entry name" value="TrwB_TraG_TraD_VirD4"/>
    <property type="match status" value="1"/>
</dbReference>
<organism evidence="7 8">
    <name type="scientific">Actinocatenispora thailandica</name>
    <dbReference type="NCBI Taxonomy" id="227318"/>
    <lineage>
        <taxon>Bacteria</taxon>
        <taxon>Bacillati</taxon>
        <taxon>Actinomycetota</taxon>
        <taxon>Actinomycetes</taxon>
        <taxon>Micromonosporales</taxon>
        <taxon>Micromonosporaceae</taxon>
        <taxon>Actinocatenispora</taxon>
    </lineage>
</organism>
<evidence type="ECO:0000313" key="7">
    <source>
        <dbReference type="EMBL" id="BCJ37933.1"/>
    </source>
</evidence>
<dbReference type="KEGG" id="atl:Athai_54360"/>
<dbReference type="InterPro" id="IPR027417">
    <property type="entry name" value="P-loop_NTPase"/>
</dbReference>
<keyword evidence="2 3" id="KW-0067">ATP-binding</keyword>
<keyword evidence="5" id="KW-0472">Membrane</keyword>
<evidence type="ECO:0000256" key="1">
    <source>
        <dbReference type="ARBA" id="ARBA00022741"/>
    </source>
</evidence>
<dbReference type="InterPro" id="IPR050206">
    <property type="entry name" value="FtsK/SpoIIIE/SftA"/>
</dbReference>
<sequence length="532" mass="59258">MAGRREPQLVRLQSSVFALPRWALLIGLIIRCVFRAVRFVFRYWRVTGPAFLLAWLGFNAGWKTVPILLVLVAAALSGWRVGHRESFDRWVRWPFASRWRRWWLYRRGWEPTMRACGLSFAHGSEQYWPRVLSVASSVAGDVVRLRMLRGQTPEHYTGKSAELAYSFGTRLCRVFSGRVNVSPRVHSGRLGAVVAWWERRKYGRDRPTEMTLVFVRGDLLAYVVPAIASDRIASAPDLARLPVGLREDNAPLHLVLAQTHVLIAGATGAGKGSVIWSIMRALAGGIRSGLVQVWAIDPKGGMELAMGQRMFARFAYSSLTEMAGVLDQAVDVMRERQNRLAGAVRQHTPTPQDPTIVVLVDELAALTAYLTDKDLRARIESALAMLLSQGRALGVHVIAAVQDPRKEVVKFRDLFPTRIGLRMTEDQQVDMVLGAGARKRGALADQIPASLPGVGYMVLDQRPEPVRVRFTHVTDEHIRDMNARFACPNAYRSGSVDQEASTSRPTVPAQTSAGRRTTVMPAGLLDKLRAEQ</sequence>
<dbReference type="AlphaFoldDB" id="A0A7R7DU96"/>
<dbReference type="SUPFAM" id="SSF52540">
    <property type="entry name" value="P-loop containing nucleoside triphosphate hydrolases"/>
    <property type="match status" value="1"/>
</dbReference>
<keyword evidence="7" id="KW-0132">Cell division</keyword>
<dbReference type="GO" id="GO:0005524">
    <property type="term" value="F:ATP binding"/>
    <property type="evidence" value="ECO:0007669"/>
    <property type="project" value="UniProtKB-UniRule"/>
</dbReference>
<accession>A0A7R7DU96</accession>
<proteinExistence type="predicted"/>
<evidence type="ECO:0000256" key="3">
    <source>
        <dbReference type="PROSITE-ProRule" id="PRU00289"/>
    </source>
</evidence>
<evidence type="ECO:0000256" key="2">
    <source>
        <dbReference type="ARBA" id="ARBA00022840"/>
    </source>
</evidence>
<evidence type="ECO:0000256" key="4">
    <source>
        <dbReference type="SAM" id="MobiDB-lite"/>
    </source>
</evidence>
<keyword evidence="1 3" id="KW-0547">Nucleotide-binding</keyword>
<dbReference type="InterPro" id="IPR002543">
    <property type="entry name" value="FtsK_dom"/>
</dbReference>
<dbReference type="GO" id="GO:0051301">
    <property type="term" value="P:cell division"/>
    <property type="evidence" value="ECO:0007669"/>
    <property type="project" value="UniProtKB-KW"/>
</dbReference>
<evidence type="ECO:0000313" key="8">
    <source>
        <dbReference type="Proteomes" id="UP000611640"/>
    </source>
</evidence>
<evidence type="ECO:0000256" key="5">
    <source>
        <dbReference type="SAM" id="Phobius"/>
    </source>
</evidence>
<name>A0A7R7DU96_9ACTN</name>
<feature type="transmembrane region" description="Helical" evidence="5">
    <location>
        <begin position="21"/>
        <end position="44"/>
    </location>
</feature>
<dbReference type="PANTHER" id="PTHR22683:SF41">
    <property type="entry name" value="DNA TRANSLOCASE FTSK"/>
    <property type="match status" value="1"/>
</dbReference>
<reference evidence="7 8" key="1">
    <citation type="submission" date="2020-08" db="EMBL/GenBank/DDBJ databases">
        <title>Whole genome shotgun sequence of Actinocatenispora thailandica NBRC 105041.</title>
        <authorList>
            <person name="Komaki H."/>
            <person name="Tamura T."/>
        </authorList>
    </citation>
    <scope>NUCLEOTIDE SEQUENCE [LARGE SCALE GENOMIC DNA]</scope>
    <source>
        <strain evidence="7 8">NBRC 105041</strain>
    </source>
</reference>
<keyword evidence="8" id="KW-1185">Reference proteome</keyword>
<feature type="region of interest" description="Disordered" evidence="4">
    <location>
        <begin position="493"/>
        <end position="532"/>
    </location>
</feature>
<keyword evidence="5" id="KW-1133">Transmembrane helix</keyword>
<dbReference type="RefSeq" id="WP_203964053.1">
    <property type="nucleotide sequence ID" value="NZ_AP023355.1"/>
</dbReference>
<dbReference type="Pfam" id="PF01580">
    <property type="entry name" value="FtsK_SpoIIIE"/>
    <property type="match status" value="1"/>
</dbReference>
<dbReference type="PROSITE" id="PS50901">
    <property type="entry name" value="FTSK"/>
    <property type="match status" value="1"/>
</dbReference>
<dbReference type="PANTHER" id="PTHR22683">
    <property type="entry name" value="SPORULATION PROTEIN RELATED"/>
    <property type="match status" value="1"/>
</dbReference>
<feature type="transmembrane region" description="Helical" evidence="5">
    <location>
        <begin position="64"/>
        <end position="82"/>
    </location>
</feature>
<dbReference type="Gene3D" id="3.40.50.300">
    <property type="entry name" value="P-loop containing nucleotide triphosphate hydrolases"/>
    <property type="match status" value="1"/>
</dbReference>
<feature type="domain" description="FtsK" evidence="6">
    <location>
        <begin position="249"/>
        <end position="430"/>
    </location>
</feature>
<evidence type="ECO:0000259" key="6">
    <source>
        <dbReference type="PROSITE" id="PS50901"/>
    </source>
</evidence>
<keyword evidence="5" id="KW-0812">Transmembrane</keyword>
<dbReference type="Proteomes" id="UP000611640">
    <property type="component" value="Chromosome"/>
</dbReference>
<dbReference type="SMART" id="SM00382">
    <property type="entry name" value="AAA"/>
    <property type="match status" value="1"/>
</dbReference>